<dbReference type="GO" id="GO:0031966">
    <property type="term" value="C:mitochondrial membrane"/>
    <property type="evidence" value="ECO:0007669"/>
    <property type="project" value="UniProtKB-SubCell"/>
</dbReference>
<proteinExistence type="inferred from homology"/>
<evidence type="ECO:0000256" key="4">
    <source>
        <dbReference type="ARBA" id="ARBA00022448"/>
    </source>
</evidence>
<evidence type="ECO:0000256" key="7">
    <source>
        <dbReference type="ARBA" id="ARBA00023136"/>
    </source>
</evidence>
<reference evidence="10" key="1">
    <citation type="journal article" date="2015" name="Mitochondrial DNA">
        <title>The complete mitochondrial genome of the mysid shrimp, Neomysis japonica (Crustacea, Malacostraca, Mysida).</title>
        <authorList>
            <person name="Song J.H."/>
            <person name="Kim S."/>
            <person name="Shin S."/>
            <person name="Min G.S."/>
        </authorList>
    </citation>
    <scope>NUCLEOTIDE SEQUENCE</scope>
</reference>
<accession>A0A0U2DAX6</accession>
<evidence type="ECO:0000256" key="1">
    <source>
        <dbReference type="ARBA" id="ARBA00004370"/>
    </source>
</evidence>
<keyword evidence="9" id="KW-0830">Ubiquinone</keyword>
<dbReference type="EC" id="7.1.1.2" evidence="9"/>
<keyword evidence="9" id="KW-0249">Electron transport</keyword>
<evidence type="ECO:0000256" key="6">
    <source>
        <dbReference type="ARBA" id="ARBA00022989"/>
    </source>
</evidence>
<keyword evidence="7 9" id="KW-0472">Membrane</keyword>
<comment type="similarity">
    <text evidence="2 9">Belongs to the complex I subunit 3 family.</text>
</comment>
<dbReference type="PANTHER" id="PTHR11058">
    <property type="entry name" value="NADH-UBIQUINONE OXIDOREDUCTASE CHAIN 3"/>
    <property type="match status" value="1"/>
</dbReference>
<dbReference type="PANTHER" id="PTHR11058:SF9">
    <property type="entry name" value="NADH-UBIQUINONE OXIDOREDUCTASE CHAIN 3"/>
    <property type="match status" value="1"/>
</dbReference>
<protein>
    <recommendedName>
        <fullName evidence="3 9">NADH-ubiquinone oxidoreductase chain 3</fullName>
        <ecNumber evidence="9">7.1.1.2</ecNumber>
    </recommendedName>
</protein>
<comment type="catalytic activity">
    <reaction evidence="8 9">
        <text>a ubiquinone + NADH + 5 H(+)(in) = a ubiquinol + NAD(+) + 4 H(+)(out)</text>
        <dbReference type="Rhea" id="RHEA:29091"/>
        <dbReference type="Rhea" id="RHEA-COMP:9565"/>
        <dbReference type="Rhea" id="RHEA-COMP:9566"/>
        <dbReference type="ChEBI" id="CHEBI:15378"/>
        <dbReference type="ChEBI" id="CHEBI:16389"/>
        <dbReference type="ChEBI" id="CHEBI:17976"/>
        <dbReference type="ChEBI" id="CHEBI:57540"/>
        <dbReference type="ChEBI" id="CHEBI:57945"/>
        <dbReference type="EC" id="7.1.1.2"/>
    </reaction>
</comment>
<keyword evidence="4 9" id="KW-0813">Transport</keyword>
<sequence>MIENIMTNMVLVVVLYLLMIKVSMKAPIKLEMATPFECGFNSKKSNRIPFSLHFFLIALIFLIFDVELMLILPFPLLWKWNMNPLDWYITLFMFFTMLILGLWYEWQQGALNWDV</sequence>
<keyword evidence="9" id="KW-1278">Translocase</keyword>
<dbReference type="InterPro" id="IPR038430">
    <property type="entry name" value="NDAH_ubi_oxred_su3_sf"/>
</dbReference>
<dbReference type="Pfam" id="PF00507">
    <property type="entry name" value="Oxidored_q4"/>
    <property type="match status" value="1"/>
</dbReference>
<keyword evidence="9 10" id="KW-0496">Mitochondrion</keyword>
<evidence type="ECO:0000256" key="2">
    <source>
        <dbReference type="ARBA" id="ARBA00008472"/>
    </source>
</evidence>
<keyword evidence="9" id="KW-0520">NAD</keyword>
<dbReference type="AlphaFoldDB" id="A0A0U2DAX6"/>
<dbReference type="Gene3D" id="1.20.58.1610">
    <property type="entry name" value="NADH:ubiquinone/plastoquinone oxidoreductase, chain 3"/>
    <property type="match status" value="1"/>
</dbReference>
<evidence type="ECO:0000256" key="3">
    <source>
        <dbReference type="ARBA" id="ARBA00021007"/>
    </source>
</evidence>
<organism evidence="10">
    <name type="scientific">Neomysis japonica</name>
    <dbReference type="NCBI Taxonomy" id="1676841"/>
    <lineage>
        <taxon>Eukaryota</taxon>
        <taxon>Metazoa</taxon>
        <taxon>Ecdysozoa</taxon>
        <taxon>Arthropoda</taxon>
        <taxon>Crustacea</taxon>
        <taxon>Multicrustacea</taxon>
        <taxon>Malacostraca</taxon>
        <taxon>Eumalacostraca</taxon>
        <taxon>Peracarida</taxon>
        <taxon>Mysidacea</taxon>
        <taxon>Mysida</taxon>
        <taxon>Mysidae</taxon>
        <taxon>Mysinae</taxon>
        <taxon>Mysini</taxon>
        <taxon>Neomysis</taxon>
    </lineage>
</organism>
<dbReference type="EMBL" id="KR006340">
    <property type="protein sequence ID" value="AKO62609.1"/>
    <property type="molecule type" value="Genomic_DNA"/>
</dbReference>
<dbReference type="GO" id="GO:0008137">
    <property type="term" value="F:NADH dehydrogenase (ubiquinone) activity"/>
    <property type="evidence" value="ECO:0007669"/>
    <property type="project" value="UniProtKB-UniRule"/>
</dbReference>
<keyword evidence="9" id="KW-0679">Respiratory chain</keyword>
<keyword evidence="5 9" id="KW-0812">Transmembrane</keyword>
<keyword evidence="6 9" id="KW-1133">Transmembrane helix</keyword>
<evidence type="ECO:0000256" key="8">
    <source>
        <dbReference type="ARBA" id="ARBA00049551"/>
    </source>
</evidence>
<geneLocation type="mitochondrion" evidence="10"/>
<evidence type="ECO:0000256" key="5">
    <source>
        <dbReference type="ARBA" id="ARBA00022692"/>
    </source>
</evidence>
<gene>
    <name evidence="10" type="primary">Nad3</name>
</gene>
<name>A0A0U2DAX6_9CRUS</name>
<dbReference type="GO" id="GO:0030964">
    <property type="term" value="C:NADH dehydrogenase complex"/>
    <property type="evidence" value="ECO:0007669"/>
    <property type="project" value="TreeGrafter"/>
</dbReference>
<feature type="transmembrane region" description="Helical" evidence="9">
    <location>
        <begin position="85"/>
        <end position="104"/>
    </location>
</feature>
<comment type="function">
    <text evidence="9">Core subunit of the mitochondrial membrane respiratory chain NADH dehydrogenase (Complex I) which catalyzes electron transfer from NADH through the respiratory chain, using ubiquinone as an electron acceptor. Essential for the catalytic activity of complex I.</text>
</comment>
<evidence type="ECO:0000313" key="10">
    <source>
        <dbReference type="EMBL" id="AKO62609.1"/>
    </source>
</evidence>
<evidence type="ECO:0000256" key="9">
    <source>
        <dbReference type="RuleBase" id="RU003640"/>
    </source>
</evidence>
<reference evidence="10" key="2">
    <citation type="submission" date="2015-03" db="EMBL/GenBank/DDBJ databases">
        <authorList>
            <person name="Murphy D."/>
        </authorList>
    </citation>
    <scope>NUCLEOTIDE SEQUENCE</scope>
</reference>
<comment type="subcellular location">
    <subcellularLocation>
        <location evidence="1">Membrane</location>
    </subcellularLocation>
    <subcellularLocation>
        <location evidence="9">Mitochondrion membrane</location>
        <topology evidence="9">Multi-pass membrane protein</topology>
    </subcellularLocation>
</comment>
<dbReference type="InterPro" id="IPR000440">
    <property type="entry name" value="NADH_UbQ/plastoQ_OxRdtase_su3"/>
</dbReference>
<feature type="transmembrane region" description="Helical" evidence="9">
    <location>
        <begin position="49"/>
        <end position="78"/>
    </location>
</feature>